<protein>
    <submittedName>
        <fullName evidence="20">Diacylglycerol kinase</fullName>
    </submittedName>
</protein>
<feature type="binding site" evidence="16">
    <location>
        <position position="78"/>
    </location>
    <ligand>
        <name>substrate</name>
    </ligand>
</feature>
<evidence type="ECO:0000256" key="11">
    <source>
        <dbReference type="ARBA" id="ARBA00023098"/>
    </source>
</evidence>
<evidence type="ECO:0000256" key="3">
    <source>
        <dbReference type="ARBA" id="ARBA00022475"/>
    </source>
</evidence>
<dbReference type="InterPro" id="IPR036945">
    <property type="entry name" value="DAGK_sf"/>
</dbReference>
<feature type="active site" description="Proton acceptor" evidence="15">
    <location>
        <position position="78"/>
    </location>
</feature>
<keyword evidence="8 20" id="KW-0418">Kinase</keyword>
<evidence type="ECO:0000256" key="4">
    <source>
        <dbReference type="ARBA" id="ARBA00022516"/>
    </source>
</evidence>
<feature type="binding site" evidence="18">
    <location>
        <position position="85"/>
    </location>
    <ligand>
        <name>a divalent metal cation</name>
        <dbReference type="ChEBI" id="CHEBI:60240"/>
    </ligand>
</feature>
<organism evidence="20 21">
    <name type="scientific">Alicyclobacillus acidocaldarius subsp. acidocaldarius (strain ATCC 27009 / DSM 446 / BCRC 14685 / JCM 5260 / KCTC 1825 / NBRC 15652 / NCIMB 11725 / NRRL B-14509 / 104-IA)</name>
    <name type="common">Bacillus acidocaldarius</name>
    <dbReference type="NCBI Taxonomy" id="521098"/>
    <lineage>
        <taxon>Bacteria</taxon>
        <taxon>Bacillati</taxon>
        <taxon>Bacillota</taxon>
        <taxon>Bacilli</taxon>
        <taxon>Bacillales</taxon>
        <taxon>Alicyclobacillaceae</taxon>
        <taxon>Alicyclobacillus</taxon>
    </lineage>
</organism>
<feature type="transmembrane region" description="Helical" evidence="19">
    <location>
        <begin position="142"/>
        <end position="161"/>
    </location>
</feature>
<evidence type="ECO:0000256" key="10">
    <source>
        <dbReference type="ARBA" id="ARBA00022989"/>
    </source>
</evidence>
<dbReference type="PANTHER" id="PTHR34299:SF1">
    <property type="entry name" value="DIACYLGLYCEROL KINASE"/>
    <property type="match status" value="1"/>
</dbReference>
<evidence type="ECO:0000313" key="20">
    <source>
        <dbReference type="EMBL" id="ACV58994.1"/>
    </source>
</evidence>
<keyword evidence="7 17" id="KW-0547">Nucleotide-binding</keyword>
<keyword evidence="4" id="KW-0444">Lipid biosynthesis</keyword>
<keyword evidence="6 19" id="KW-0812">Transmembrane</keyword>
<keyword evidence="11" id="KW-0443">Lipid metabolism</keyword>
<evidence type="ECO:0000256" key="5">
    <source>
        <dbReference type="ARBA" id="ARBA00022679"/>
    </source>
</evidence>
<keyword evidence="18" id="KW-0479">Metal-binding</keyword>
<gene>
    <name evidence="20" type="ordered locus">Aaci_1982</name>
</gene>
<name>C8WY32_ALIAD</name>
<evidence type="ECO:0000256" key="6">
    <source>
        <dbReference type="ARBA" id="ARBA00022692"/>
    </source>
</evidence>
<comment type="subcellular location">
    <subcellularLocation>
        <location evidence="1">Cell membrane</location>
        <topology evidence="1">Multi-pass membrane protein</topology>
    </subcellularLocation>
</comment>
<dbReference type="CDD" id="cd14263">
    <property type="entry name" value="DAGK_IM_like"/>
    <property type="match status" value="1"/>
</dbReference>
<keyword evidence="18" id="KW-0460">Magnesium</keyword>
<dbReference type="Proteomes" id="UP000001917">
    <property type="component" value="Chromosome"/>
</dbReference>
<feature type="binding site" evidence="17">
    <location>
        <position position="85"/>
    </location>
    <ligand>
        <name>ATP</name>
        <dbReference type="ChEBI" id="CHEBI:30616"/>
    </ligand>
</feature>
<evidence type="ECO:0000256" key="14">
    <source>
        <dbReference type="ARBA" id="ARBA00023264"/>
    </source>
</evidence>
<keyword evidence="3" id="KW-1003">Cell membrane</keyword>
<feature type="binding site" evidence="16">
    <location>
        <position position="108"/>
    </location>
    <ligand>
        <name>substrate</name>
    </ligand>
</feature>
<evidence type="ECO:0000256" key="15">
    <source>
        <dbReference type="PIRSR" id="PIRSR600829-1"/>
    </source>
</evidence>
<dbReference type="GO" id="GO:0005886">
    <property type="term" value="C:plasma membrane"/>
    <property type="evidence" value="ECO:0007669"/>
    <property type="project" value="UniProtKB-SubCell"/>
</dbReference>
<keyword evidence="12 19" id="KW-0472">Membrane</keyword>
<dbReference type="HOGENOM" id="CLU_1500482_0_0_9"/>
<evidence type="ECO:0000256" key="13">
    <source>
        <dbReference type="ARBA" id="ARBA00023209"/>
    </source>
</evidence>
<keyword evidence="10 19" id="KW-1133">Transmembrane helix</keyword>
<evidence type="ECO:0000256" key="8">
    <source>
        <dbReference type="ARBA" id="ARBA00022777"/>
    </source>
</evidence>
<feature type="binding site" evidence="17">
    <location>
        <position position="25"/>
    </location>
    <ligand>
        <name>ATP</name>
        <dbReference type="ChEBI" id="CHEBI:30616"/>
    </ligand>
</feature>
<evidence type="ECO:0000256" key="18">
    <source>
        <dbReference type="PIRSR" id="PIRSR600829-4"/>
    </source>
</evidence>
<evidence type="ECO:0000256" key="19">
    <source>
        <dbReference type="SAM" id="Phobius"/>
    </source>
</evidence>
<feature type="binding site" evidence="17">
    <location>
        <begin position="104"/>
        <end position="105"/>
    </location>
    <ligand>
        <name>ATP</name>
        <dbReference type="ChEBI" id="CHEBI:30616"/>
    </ligand>
</feature>
<keyword evidence="21" id="KW-1185">Reference proteome</keyword>
<evidence type="ECO:0000313" key="21">
    <source>
        <dbReference type="Proteomes" id="UP000001917"/>
    </source>
</evidence>
<dbReference type="AlphaFoldDB" id="C8WY32"/>
<reference evidence="21" key="1">
    <citation type="submission" date="2009-09" db="EMBL/GenBank/DDBJ databases">
        <title>The complete chromosome of Alicyclobacillus acidocaldarius subsp. acidocaldarius DSM 446.</title>
        <authorList>
            <consortium name="US DOE Joint Genome Institute (JGI-PGF)"/>
            <person name="Lucas S."/>
            <person name="Copeland A."/>
            <person name="Lapidus A."/>
            <person name="Glavina del Rio T."/>
            <person name="Dalin E."/>
            <person name="Tice H."/>
            <person name="Bruce D."/>
            <person name="Goodwin L."/>
            <person name="Pitluck S."/>
            <person name="Kyrpides N."/>
            <person name="Mavromatis K."/>
            <person name="Ivanova N."/>
            <person name="Ovchinnikova G."/>
            <person name="Chertkov O."/>
            <person name="Sims D."/>
            <person name="Brettin T."/>
            <person name="Detter J.C."/>
            <person name="Han C."/>
            <person name="Larimer F."/>
            <person name="Land M."/>
            <person name="Hauser L."/>
            <person name="Markowitz V."/>
            <person name="Cheng J.-F."/>
            <person name="Hugenholtz P."/>
            <person name="Woyke T."/>
            <person name="Wu D."/>
            <person name="Pukall R."/>
            <person name="Klenk H.-P."/>
            <person name="Eisen J.A."/>
        </authorList>
    </citation>
    <scope>NUCLEOTIDE SEQUENCE [LARGE SCALE GENOMIC DNA]</scope>
    <source>
        <strain evidence="21">ATCC 27009 / DSM 446 / BCRC 14685 / JCM 5260 / KCTC 1825 / NBRC 15652 / NCIMB 11725 / NRRL B-14509 / 104-IA</strain>
    </source>
</reference>
<evidence type="ECO:0000256" key="9">
    <source>
        <dbReference type="ARBA" id="ARBA00022840"/>
    </source>
</evidence>
<dbReference type="RefSeq" id="WP_012811268.1">
    <property type="nucleotide sequence ID" value="NC_013205.1"/>
</dbReference>
<accession>C8WY32</accession>
<dbReference type="Gene3D" id="1.10.287.3610">
    <property type="match status" value="1"/>
</dbReference>
<feature type="binding site" evidence="17">
    <location>
        <position position="37"/>
    </location>
    <ligand>
        <name>ATP</name>
        <dbReference type="ChEBI" id="CHEBI:30616"/>
    </ligand>
</feature>
<comment type="cofactor">
    <cofactor evidence="18">
        <name>Mg(2+)</name>
        <dbReference type="ChEBI" id="CHEBI:18420"/>
    </cofactor>
    <text evidence="18">Mn(2+), Zn(2+), Cd(2+) and Co(2+) support activity to lesser extents.</text>
</comment>
<dbReference type="GO" id="GO:0046872">
    <property type="term" value="F:metal ion binding"/>
    <property type="evidence" value="ECO:0007669"/>
    <property type="project" value="UniProtKB-KW"/>
</dbReference>
<evidence type="ECO:0000256" key="2">
    <source>
        <dbReference type="ARBA" id="ARBA00005967"/>
    </source>
</evidence>
<evidence type="ECO:0000256" key="7">
    <source>
        <dbReference type="ARBA" id="ARBA00022741"/>
    </source>
</evidence>
<dbReference type="InterPro" id="IPR000829">
    <property type="entry name" value="DAGK"/>
</dbReference>
<evidence type="ECO:0000256" key="16">
    <source>
        <dbReference type="PIRSR" id="PIRSR600829-2"/>
    </source>
</evidence>
<dbReference type="KEGG" id="aac:Aaci_1982"/>
<dbReference type="GO" id="GO:0008654">
    <property type="term" value="P:phospholipid biosynthetic process"/>
    <property type="evidence" value="ECO:0007669"/>
    <property type="project" value="UniProtKB-KW"/>
</dbReference>
<keyword evidence="14" id="KW-1208">Phospholipid metabolism</keyword>
<dbReference type="STRING" id="521098.Aaci_1982"/>
<sequence length="179" mass="20137">MKDAGRRGQMVTDPRAQPFVRAVAYSLRGVVYAFHTEKNLKRDVWLFTCLAVVEWCLRPSLPQAAITVFVSMCVFAAELFNTAIELAVDVASEWREHPVAGMAKDVASGAVTFVAFGALAIATWLLASNWPWHLWLWSRHNLGAVALVTAWLAAVWAVRLWPYRAEIEIKRPRKEGKTE</sequence>
<evidence type="ECO:0000256" key="1">
    <source>
        <dbReference type="ARBA" id="ARBA00004651"/>
    </source>
</evidence>
<keyword evidence="13" id="KW-0594">Phospholipid biosynthesis</keyword>
<evidence type="ECO:0000256" key="12">
    <source>
        <dbReference type="ARBA" id="ARBA00023136"/>
    </source>
</evidence>
<proteinExistence type="inferred from homology"/>
<keyword evidence="5" id="KW-0808">Transferase</keyword>
<dbReference type="PANTHER" id="PTHR34299">
    <property type="entry name" value="DIACYLGLYCEROL KINASE"/>
    <property type="match status" value="1"/>
</dbReference>
<comment type="similarity">
    <text evidence="2">Belongs to the bacterial diacylglycerol kinase family.</text>
</comment>
<feature type="transmembrane region" description="Helical" evidence="19">
    <location>
        <begin position="106"/>
        <end position="127"/>
    </location>
</feature>
<feature type="binding site" evidence="18">
    <location>
        <position position="37"/>
    </location>
    <ligand>
        <name>a divalent metal cation</name>
        <dbReference type="ChEBI" id="CHEBI:60240"/>
    </ligand>
</feature>
<dbReference type="EMBL" id="CP001727">
    <property type="protein sequence ID" value="ACV58994.1"/>
    <property type="molecule type" value="Genomic_DNA"/>
</dbReference>
<reference evidence="20 21" key="2">
    <citation type="journal article" date="2010" name="Stand. Genomic Sci.">
        <title>Complete genome sequence of Alicyclobacillus acidocaldarius type strain (104-IA).</title>
        <authorList>
            <person name="Mavromatis K."/>
            <person name="Sikorski J."/>
            <person name="Lapidus A."/>
            <person name="Glavina Del Rio T."/>
            <person name="Copeland A."/>
            <person name="Tice H."/>
            <person name="Cheng J.F."/>
            <person name="Lucas S."/>
            <person name="Chen F."/>
            <person name="Nolan M."/>
            <person name="Bruce D."/>
            <person name="Goodwin L."/>
            <person name="Pitluck S."/>
            <person name="Ivanova N."/>
            <person name="Ovchinnikova G."/>
            <person name="Pati A."/>
            <person name="Chen A."/>
            <person name="Palaniappan K."/>
            <person name="Land M."/>
            <person name="Hauser L."/>
            <person name="Chang Y.J."/>
            <person name="Jeffries C.D."/>
            <person name="Chain P."/>
            <person name="Meincke L."/>
            <person name="Sims D."/>
            <person name="Chertkov O."/>
            <person name="Han C."/>
            <person name="Brettin T."/>
            <person name="Detter J.C."/>
            <person name="Wahrenburg C."/>
            <person name="Rohde M."/>
            <person name="Pukall R."/>
            <person name="Goker M."/>
            <person name="Bristow J."/>
            <person name="Eisen J.A."/>
            <person name="Markowitz V."/>
            <person name="Hugenholtz P."/>
            <person name="Klenk H.P."/>
            <person name="Kyrpides N.C."/>
        </authorList>
    </citation>
    <scope>NUCLEOTIDE SEQUENCE [LARGE SCALE GENOMIC DNA]</scope>
    <source>
        <strain evidence="21">ATCC 27009 / DSM 446 / BCRC 14685 / JCM 5260 / KCTC 1825 / NBRC 15652 / NCIMB 11725 / NRRL B-14509 / 104-IA</strain>
    </source>
</reference>
<evidence type="ECO:0000256" key="17">
    <source>
        <dbReference type="PIRSR" id="PIRSR600829-3"/>
    </source>
</evidence>
<dbReference type="GO" id="GO:0005524">
    <property type="term" value="F:ATP binding"/>
    <property type="evidence" value="ECO:0007669"/>
    <property type="project" value="UniProtKB-KW"/>
</dbReference>
<dbReference type="eggNOG" id="COG0818">
    <property type="taxonomic scope" value="Bacteria"/>
</dbReference>
<dbReference type="Pfam" id="PF01219">
    <property type="entry name" value="DAGK_prokar"/>
    <property type="match status" value="1"/>
</dbReference>
<dbReference type="GO" id="GO:0016301">
    <property type="term" value="F:kinase activity"/>
    <property type="evidence" value="ECO:0007669"/>
    <property type="project" value="UniProtKB-KW"/>
</dbReference>
<keyword evidence="9 17" id="KW-0067">ATP-binding</keyword>